<reference evidence="3 4" key="1">
    <citation type="submission" date="2023-11" db="EMBL/GenBank/DDBJ databases">
        <authorList>
            <person name="Hedman E."/>
            <person name="Englund M."/>
            <person name="Stromberg M."/>
            <person name="Nyberg Akerstrom W."/>
            <person name="Nylinder S."/>
            <person name="Jareborg N."/>
            <person name="Kallberg Y."/>
            <person name="Kronander E."/>
        </authorList>
    </citation>
    <scope>NUCLEOTIDE SEQUENCE [LARGE SCALE GENOMIC DNA]</scope>
</reference>
<gene>
    <name evidence="3" type="ORF">PARMNEM_LOCUS21286</name>
</gene>
<dbReference type="InterPro" id="IPR048367">
    <property type="entry name" value="TNP-like_RNaseH_C"/>
</dbReference>
<proteinExistence type="predicted"/>
<feature type="domain" description="Transposable element P transposase-like GTP-binding insertion" evidence="1">
    <location>
        <begin position="1"/>
        <end position="56"/>
    </location>
</feature>
<dbReference type="Pfam" id="PF21788">
    <property type="entry name" value="TNP-like_GBD"/>
    <property type="match status" value="1"/>
</dbReference>
<evidence type="ECO:0000313" key="3">
    <source>
        <dbReference type="EMBL" id="CAK1602844.1"/>
    </source>
</evidence>
<dbReference type="AlphaFoldDB" id="A0AAV1M905"/>
<sequence length="268" mass="30580">MKVKYATQVLSQKVAVTMGFLAERNILPAECMQTADVILFFDELFDSLNGSFENSKKRRGKNLLLAVTPKSDHSIVWSKAKKVLSTMKFTSNGKSNDKHVIVPTINNWLHTINNVEYLIQKLFNEYNIKSVWMRHFNQDPLENFFGMIRSHGCRNTNPTVAGFESSFAALLINNLSGQHSPGSNCEEDGCQTFFKSMEALFENSESEPIHTDMIDIDDTICCLQRKKYNPRILASLQYVSGYLLKKKPKSKYLKIVKNVSNVYITKIM</sequence>
<keyword evidence="4" id="KW-1185">Reference proteome</keyword>
<protein>
    <recommendedName>
        <fullName evidence="5">Transposable element P transposase</fullName>
    </recommendedName>
</protein>
<name>A0AAV1M905_9NEOP</name>
<evidence type="ECO:0008006" key="5">
    <source>
        <dbReference type="Google" id="ProtNLM"/>
    </source>
</evidence>
<dbReference type="EMBL" id="CAVLGL010000148">
    <property type="protein sequence ID" value="CAK1602844.1"/>
    <property type="molecule type" value="Genomic_DNA"/>
</dbReference>
<feature type="domain" description="Transposable element P transposase-like RNase H C-terminal" evidence="2">
    <location>
        <begin position="136"/>
        <end position="167"/>
    </location>
</feature>
<evidence type="ECO:0000313" key="4">
    <source>
        <dbReference type="Proteomes" id="UP001314205"/>
    </source>
</evidence>
<evidence type="ECO:0000259" key="2">
    <source>
        <dbReference type="Pfam" id="PF21789"/>
    </source>
</evidence>
<evidence type="ECO:0000259" key="1">
    <source>
        <dbReference type="Pfam" id="PF21788"/>
    </source>
</evidence>
<dbReference type="InterPro" id="IPR048366">
    <property type="entry name" value="TNP-like_GBD"/>
</dbReference>
<organism evidence="3 4">
    <name type="scientific">Parnassius mnemosyne</name>
    <name type="common">clouded apollo</name>
    <dbReference type="NCBI Taxonomy" id="213953"/>
    <lineage>
        <taxon>Eukaryota</taxon>
        <taxon>Metazoa</taxon>
        <taxon>Ecdysozoa</taxon>
        <taxon>Arthropoda</taxon>
        <taxon>Hexapoda</taxon>
        <taxon>Insecta</taxon>
        <taxon>Pterygota</taxon>
        <taxon>Neoptera</taxon>
        <taxon>Endopterygota</taxon>
        <taxon>Lepidoptera</taxon>
        <taxon>Glossata</taxon>
        <taxon>Ditrysia</taxon>
        <taxon>Papilionoidea</taxon>
        <taxon>Papilionidae</taxon>
        <taxon>Parnassiinae</taxon>
        <taxon>Parnassini</taxon>
        <taxon>Parnassius</taxon>
        <taxon>Driopa</taxon>
    </lineage>
</organism>
<accession>A0AAV1M905</accession>
<dbReference type="Pfam" id="PF21789">
    <property type="entry name" value="TNP-like_RNaseH_C"/>
    <property type="match status" value="1"/>
</dbReference>
<dbReference type="Proteomes" id="UP001314205">
    <property type="component" value="Unassembled WGS sequence"/>
</dbReference>
<comment type="caution">
    <text evidence="3">The sequence shown here is derived from an EMBL/GenBank/DDBJ whole genome shotgun (WGS) entry which is preliminary data.</text>
</comment>